<dbReference type="AlphaFoldDB" id="G5BC22"/>
<dbReference type="InParanoid" id="G5BC22"/>
<evidence type="ECO:0000256" key="1">
    <source>
        <dbReference type="SAM" id="MobiDB-lite"/>
    </source>
</evidence>
<protein>
    <submittedName>
        <fullName evidence="2">Uncharacterized protein</fullName>
    </submittedName>
</protein>
<dbReference type="Proteomes" id="UP000006813">
    <property type="component" value="Unassembled WGS sequence"/>
</dbReference>
<organism evidence="2 3">
    <name type="scientific">Heterocephalus glaber</name>
    <name type="common">Naked mole rat</name>
    <dbReference type="NCBI Taxonomy" id="10181"/>
    <lineage>
        <taxon>Eukaryota</taxon>
        <taxon>Metazoa</taxon>
        <taxon>Chordata</taxon>
        <taxon>Craniata</taxon>
        <taxon>Vertebrata</taxon>
        <taxon>Euteleostomi</taxon>
        <taxon>Mammalia</taxon>
        <taxon>Eutheria</taxon>
        <taxon>Euarchontoglires</taxon>
        <taxon>Glires</taxon>
        <taxon>Rodentia</taxon>
        <taxon>Hystricomorpha</taxon>
        <taxon>Bathyergidae</taxon>
        <taxon>Heterocephalus</taxon>
    </lineage>
</organism>
<reference evidence="2 3" key="1">
    <citation type="journal article" date="2011" name="Nature">
        <title>Genome sequencing reveals insights into physiology and longevity of the naked mole rat.</title>
        <authorList>
            <person name="Kim E.B."/>
            <person name="Fang X."/>
            <person name="Fushan A.A."/>
            <person name="Huang Z."/>
            <person name="Lobanov A.V."/>
            <person name="Han L."/>
            <person name="Marino S.M."/>
            <person name="Sun X."/>
            <person name="Turanov A.A."/>
            <person name="Yang P."/>
            <person name="Yim S.H."/>
            <person name="Zhao X."/>
            <person name="Kasaikina M.V."/>
            <person name="Stoletzki N."/>
            <person name="Peng C."/>
            <person name="Polak P."/>
            <person name="Xiong Z."/>
            <person name="Kiezun A."/>
            <person name="Zhu Y."/>
            <person name="Chen Y."/>
            <person name="Kryukov G.V."/>
            <person name="Zhang Q."/>
            <person name="Peshkin L."/>
            <person name="Yang L."/>
            <person name="Bronson R.T."/>
            <person name="Buffenstein R."/>
            <person name="Wang B."/>
            <person name="Han C."/>
            <person name="Li Q."/>
            <person name="Chen L."/>
            <person name="Zhao W."/>
            <person name="Sunyaev S.R."/>
            <person name="Park T.J."/>
            <person name="Zhang G."/>
            <person name="Wang J."/>
            <person name="Gladyshev V.N."/>
        </authorList>
    </citation>
    <scope>NUCLEOTIDE SEQUENCE [LARGE SCALE GENOMIC DNA]</scope>
</reference>
<feature type="region of interest" description="Disordered" evidence="1">
    <location>
        <begin position="1"/>
        <end position="20"/>
    </location>
</feature>
<name>G5BC22_HETGA</name>
<accession>G5BC22</accession>
<gene>
    <name evidence="2" type="ORF">GW7_14214</name>
</gene>
<dbReference type="EMBL" id="JH169448">
    <property type="protein sequence ID" value="EHB06833.1"/>
    <property type="molecule type" value="Genomic_DNA"/>
</dbReference>
<proteinExistence type="predicted"/>
<evidence type="ECO:0000313" key="2">
    <source>
        <dbReference type="EMBL" id="EHB06833.1"/>
    </source>
</evidence>
<evidence type="ECO:0000313" key="3">
    <source>
        <dbReference type="Proteomes" id="UP000006813"/>
    </source>
</evidence>
<feature type="compositionally biased region" description="Basic and acidic residues" evidence="1">
    <location>
        <begin position="1"/>
        <end position="19"/>
    </location>
</feature>
<sequence>MDRSEDIHNPEDGSERSGKVLEIGQVLEDSSVISVEAQACTITAHPPLNASSAEHNRS</sequence>